<sequence>MRKLLLCVVLLAIAPWMSAQQERAITTAVPFLTIAADARASGMGDMGVATSFDAYSQQWNPAKYAFATQKSGVGISYTPYLETIVNDVSLLNANYYNKLNDRSAFAFGLRYFGLGEIELRQTFDQQPTLVKPNEFALDGSYSLKLSPSFSMAIGGRFISSNLRFQDSSQDSQAANAFAVDIAGFYRSREIAYSNYDGRWRAGFNISNLGGSLQYDAGGQENFLPTNLKFGGGFDFIFDQDNVLAISTEFNKLLVPTPRDFNGDGQITAEDNDEYQNISFFNGIFESFGDAPDGFGEELKEVTWALGAEYRFREAFMLRSGYFNESEEKGSRKFFTLGAGFKFKSAQIDLSYLFSTSQVRNPLENTLRFSLTFNFGEEFYND</sequence>
<evidence type="ECO:0000256" key="1">
    <source>
        <dbReference type="SAM" id="SignalP"/>
    </source>
</evidence>
<dbReference type="EMBL" id="JAFLND010000001">
    <property type="protein sequence ID" value="MBO0328941.1"/>
    <property type="molecule type" value="Genomic_DNA"/>
</dbReference>
<feature type="signal peptide" evidence="1">
    <location>
        <begin position="1"/>
        <end position="19"/>
    </location>
</feature>
<dbReference type="SUPFAM" id="SSF56935">
    <property type="entry name" value="Porins"/>
    <property type="match status" value="1"/>
</dbReference>
<organism evidence="3 4">
    <name type="scientific">[Muricauda] lutisoli</name>
    <dbReference type="NCBI Taxonomy" id="2816035"/>
    <lineage>
        <taxon>Bacteria</taxon>
        <taxon>Pseudomonadati</taxon>
        <taxon>Bacteroidota</taxon>
        <taxon>Flavobacteriia</taxon>
        <taxon>Flavobacteriales</taxon>
        <taxon>Flavobacteriaceae</taxon>
        <taxon>Allomuricauda</taxon>
    </lineage>
</organism>
<comment type="caution">
    <text evidence="3">The sequence shown here is derived from an EMBL/GenBank/DDBJ whole genome shotgun (WGS) entry which is preliminary data.</text>
</comment>
<name>A0ABS3ERT0_9FLAO</name>
<feature type="chain" id="PRO_5045210908" evidence="1">
    <location>
        <begin position="20"/>
        <end position="381"/>
    </location>
</feature>
<keyword evidence="4" id="KW-1185">Reference proteome</keyword>
<proteinExistence type="predicted"/>
<reference evidence="3 4" key="1">
    <citation type="submission" date="2021-03" db="EMBL/GenBank/DDBJ databases">
        <title>Muricauda sp. CAU 1631 isolated from Incheon.</title>
        <authorList>
            <person name="Kim W."/>
        </authorList>
    </citation>
    <scope>NUCLEOTIDE SEQUENCE [LARGE SCALE GENOMIC DNA]</scope>
    <source>
        <strain evidence="3 4">CAU 1631</strain>
    </source>
</reference>
<dbReference type="InterPro" id="IPR045741">
    <property type="entry name" value="PorV"/>
</dbReference>
<evidence type="ECO:0000313" key="3">
    <source>
        <dbReference type="EMBL" id="MBO0328941.1"/>
    </source>
</evidence>
<dbReference type="NCBIfam" id="NF033710">
    <property type="entry name" value="T9SS_OM_PorV"/>
    <property type="match status" value="1"/>
</dbReference>
<gene>
    <name evidence="3" type="primary">porV</name>
    <name evidence="3" type="ORF">J0X13_00175</name>
</gene>
<evidence type="ECO:0000259" key="2">
    <source>
        <dbReference type="Pfam" id="PF19572"/>
    </source>
</evidence>
<dbReference type="RefSeq" id="WP_207069499.1">
    <property type="nucleotide sequence ID" value="NZ_JAFLND010000001.1"/>
</dbReference>
<dbReference type="Pfam" id="PF19572">
    <property type="entry name" value="PorV"/>
    <property type="match status" value="1"/>
</dbReference>
<dbReference type="Proteomes" id="UP000664163">
    <property type="component" value="Unassembled WGS sequence"/>
</dbReference>
<evidence type="ECO:0000313" key="4">
    <source>
        <dbReference type="Proteomes" id="UP000664163"/>
    </source>
</evidence>
<dbReference type="Gene3D" id="2.40.160.60">
    <property type="entry name" value="Outer membrane protein transport protein (OMPP1/FadL/TodX)"/>
    <property type="match status" value="1"/>
</dbReference>
<feature type="domain" description="Type IX secretion system protein PorV" evidence="2">
    <location>
        <begin position="18"/>
        <end position="258"/>
    </location>
</feature>
<protein>
    <submittedName>
        <fullName evidence="3">Type IX secretion system outer membrane channel protein PorV</fullName>
    </submittedName>
</protein>
<dbReference type="InterPro" id="IPR047799">
    <property type="entry name" value="T9SS_OM_PorV"/>
</dbReference>
<accession>A0ABS3ERT0</accession>
<dbReference type="NCBIfam" id="NF033709">
    <property type="entry name" value="PorV_fam"/>
    <property type="match status" value="1"/>
</dbReference>
<keyword evidence="1" id="KW-0732">Signal</keyword>